<evidence type="ECO:0000313" key="1">
    <source>
        <dbReference type="EMBL" id="CRF53133.1"/>
    </source>
</evidence>
<protein>
    <submittedName>
        <fullName evidence="1">Uncharacterized protein</fullName>
    </submittedName>
</protein>
<proteinExistence type="predicted"/>
<evidence type="ECO:0000313" key="2">
    <source>
        <dbReference type="Proteomes" id="UP000043437"/>
    </source>
</evidence>
<name>A0A0K2Y2E2_9HELI</name>
<dbReference type="Proteomes" id="UP000043437">
    <property type="component" value="Unassembled WGS sequence"/>
</dbReference>
<accession>A0A0K2Y2E2</accession>
<reference evidence="2" key="1">
    <citation type="submission" date="2014-12" db="EMBL/GenBank/DDBJ databases">
        <authorList>
            <person name="Jaenicke S."/>
        </authorList>
    </citation>
    <scope>NUCLEOTIDE SEQUENCE [LARGE SCALE GENOMIC DNA]</scope>
</reference>
<organism evidence="1 2">
    <name type="scientific">Helicobacter ailurogastricus</name>
    <dbReference type="NCBI Taxonomy" id="1578720"/>
    <lineage>
        <taxon>Bacteria</taxon>
        <taxon>Pseudomonadati</taxon>
        <taxon>Campylobacterota</taxon>
        <taxon>Epsilonproteobacteria</taxon>
        <taxon>Campylobacterales</taxon>
        <taxon>Helicobacteraceae</taxon>
        <taxon>Helicobacter</taxon>
    </lineage>
</organism>
<gene>
    <name evidence="1" type="ORF">HAL07_15980</name>
</gene>
<dbReference type="EMBL" id="CDMG01000009">
    <property type="protein sequence ID" value="CRF53133.1"/>
    <property type="molecule type" value="Genomic_DNA"/>
</dbReference>
<dbReference type="AlphaFoldDB" id="A0A0K2Y2E2"/>
<sequence length="38" mass="4157">MALVSGLVQSSHLLLNNFLRAFGNLSHHSSLLFFSPNS</sequence>